<feature type="chain" id="PRO_5030967706" description="Lipoprotein" evidence="1">
    <location>
        <begin position="23"/>
        <end position="123"/>
    </location>
</feature>
<sequence>MIKSTFSAAFVALLTGCNSTQAEQPQDATLTHINPGVTTQLQQAIQSAKGGALVTLADDVFTNSAELLIDHGTSKGPDGMPIMGAHNIPSEKFILQKSKGKCLLFYPKKQLRITLVNVECEVL</sequence>
<keyword evidence="1" id="KW-0732">Signal</keyword>
<name>A0A7Y0DSK1_9GAMM</name>
<evidence type="ECO:0000256" key="1">
    <source>
        <dbReference type="SAM" id="SignalP"/>
    </source>
</evidence>
<keyword evidence="3" id="KW-1185">Reference proteome</keyword>
<dbReference type="AlphaFoldDB" id="A0A7Y0DSK1"/>
<feature type="signal peptide" evidence="1">
    <location>
        <begin position="1"/>
        <end position="22"/>
    </location>
</feature>
<protein>
    <recommendedName>
        <fullName evidence="4">Lipoprotein</fullName>
    </recommendedName>
</protein>
<evidence type="ECO:0000313" key="3">
    <source>
        <dbReference type="Proteomes" id="UP000570493"/>
    </source>
</evidence>
<dbReference type="PROSITE" id="PS51257">
    <property type="entry name" value="PROKAR_LIPOPROTEIN"/>
    <property type="match status" value="1"/>
</dbReference>
<evidence type="ECO:0000313" key="2">
    <source>
        <dbReference type="EMBL" id="NMM40683.1"/>
    </source>
</evidence>
<gene>
    <name evidence="2" type="ORF">HHO47_07505</name>
</gene>
<reference evidence="2" key="1">
    <citation type="submission" date="2020-04" db="EMBL/GenBank/DDBJ databases">
        <title>Genome Sequencing for Pseudoaltermonas arctica.</title>
        <authorList>
            <person name="Elkins N.S."/>
        </authorList>
    </citation>
    <scope>NUCLEOTIDE SEQUENCE [LARGE SCALE GENOMIC DNA]</scope>
    <source>
        <strain evidence="2">NEC-BIFX-2020_0012</strain>
    </source>
</reference>
<comment type="caution">
    <text evidence="2">The sequence shown here is derived from an EMBL/GenBank/DDBJ whole genome shotgun (WGS) entry which is preliminary data.</text>
</comment>
<dbReference type="Proteomes" id="UP000570493">
    <property type="component" value="Unassembled WGS sequence"/>
</dbReference>
<dbReference type="RefSeq" id="WP_169019735.1">
    <property type="nucleotide sequence ID" value="NZ_JABBMT010000008.1"/>
</dbReference>
<dbReference type="EMBL" id="JABBMT010000008">
    <property type="protein sequence ID" value="NMM40683.1"/>
    <property type="molecule type" value="Genomic_DNA"/>
</dbReference>
<accession>A0A7Y0DSK1</accession>
<organism evidence="2 3">
    <name type="scientific">Pseudoalteromonas arctica</name>
    <dbReference type="NCBI Taxonomy" id="394751"/>
    <lineage>
        <taxon>Bacteria</taxon>
        <taxon>Pseudomonadati</taxon>
        <taxon>Pseudomonadota</taxon>
        <taxon>Gammaproteobacteria</taxon>
        <taxon>Alteromonadales</taxon>
        <taxon>Pseudoalteromonadaceae</taxon>
        <taxon>Pseudoalteromonas</taxon>
    </lineage>
</organism>
<proteinExistence type="predicted"/>
<evidence type="ECO:0008006" key="4">
    <source>
        <dbReference type="Google" id="ProtNLM"/>
    </source>
</evidence>